<dbReference type="EMBL" id="PPEA01000446">
    <property type="protein sequence ID" value="PQM46717.1"/>
    <property type="molecule type" value="Genomic_DNA"/>
</dbReference>
<gene>
    <name evidence="2" type="primary">ligD_3</name>
    <name evidence="2" type="ORF">C1Y40_03094</name>
</gene>
<proteinExistence type="predicted"/>
<name>A0A2S8BJ51_9MYCO</name>
<dbReference type="InterPro" id="IPR014145">
    <property type="entry name" value="LigD_pol_dom"/>
</dbReference>
<dbReference type="Proteomes" id="UP000238296">
    <property type="component" value="Unassembled WGS sequence"/>
</dbReference>
<sequence length="169" mass="19143">MSIKVEVTHPDRVLFPTDGITKGDLVDYYAEVAPVMLPHLKGRPLTLTRFPGGIDEEGFVQQNFAASLPDWMKRADVAKKGKKGATVVHPVAQRREALVWAANQDCITPHMWLSRQPRLHNPDRWCSTWTPPTASSRCCGRRPAPWPTSSTTWAWRRTCRPRVRGGCTW</sequence>
<reference evidence="2 3" key="1">
    <citation type="journal article" date="2017" name="Int. J. Syst. Evol. Microbiol.">
        <title>Mycobacterium talmoniae sp. nov., a slowly growing mycobacterium isolated from human respiratory samples.</title>
        <authorList>
            <person name="Davidson R.M."/>
            <person name="DeGroote M.A."/>
            <person name="Marola J.L."/>
            <person name="Buss S."/>
            <person name="Jones V."/>
            <person name="McNeil M.R."/>
            <person name="Freifeld A.G."/>
            <person name="Elaine Epperson L."/>
            <person name="Hasan N.A."/>
            <person name="Jackson M."/>
            <person name="Iwen P.C."/>
            <person name="Salfinger M."/>
            <person name="Strong M."/>
        </authorList>
    </citation>
    <scope>NUCLEOTIDE SEQUENCE [LARGE SCALE GENOMIC DNA]</scope>
    <source>
        <strain evidence="2 3">ATCC BAA-2683</strain>
    </source>
</reference>
<dbReference type="PANTHER" id="PTHR42705:SF2">
    <property type="entry name" value="BIFUNCTIONAL NON-HOMOLOGOUS END JOINING PROTEIN LIGD"/>
    <property type="match status" value="1"/>
</dbReference>
<evidence type="ECO:0000313" key="3">
    <source>
        <dbReference type="Proteomes" id="UP000238296"/>
    </source>
</evidence>
<evidence type="ECO:0000259" key="1">
    <source>
        <dbReference type="Pfam" id="PF21686"/>
    </source>
</evidence>
<accession>A0A2S8BJ51</accession>
<feature type="domain" description="DNA ligase D polymerase" evidence="1">
    <location>
        <begin position="21"/>
        <end position="125"/>
    </location>
</feature>
<protein>
    <submittedName>
        <fullName evidence="2">Multifunctional non-homologous end joining protein LigD</fullName>
    </submittedName>
</protein>
<evidence type="ECO:0000313" key="2">
    <source>
        <dbReference type="EMBL" id="PQM46717.1"/>
    </source>
</evidence>
<dbReference type="Pfam" id="PF21686">
    <property type="entry name" value="LigD_Prim-Pol"/>
    <property type="match status" value="1"/>
</dbReference>
<dbReference type="InterPro" id="IPR052171">
    <property type="entry name" value="NHEJ_LigD"/>
</dbReference>
<comment type="caution">
    <text evidence="2">The sequence shown here is derived from an EMBL/GenBank/DDBJ whole genome shotgun (WGS) entry which is preliminary data.</text>
</comment>
<dbReference type="Gene3D" id="3.90.920.10">
    <property type="entry name" value="DNA primase, PRIM domain"/>
    <property type="match status" value="1"/>
</dbReference>
<organism evidence="2 3">
    <name type="scientific">Mycobacterium talmoniae</name>
    <dbReference type="NCBI Taxonomy" id="1858794"/>
    <lineage>
        <taxon>Bacteria</taxon>
        <taxon>Bacillati</taxon>
        <taxon>Actinomycetota</taxon>
        <taxon>Actinomycetes</taxon>
        <taxon>Mycobacteriales</taxon>
        <taxon>Mycobacteriaceae</taxon>
        <taxon>Mycobacterium</taxon>
    </lineage>
</organism>
<dbReference type="PANTHER" id="PTHR42705">
    <property type="entry name" value="BIFUNCTIONAL NON-HOMOLOGOUS END JOINING PROTEIN LIGD"/>
    <property type="match status" value="1"/>
</dbReference>
<dbReference type="AlphaFoldDB" id="A0A2S8BJ51"/>